<dbReference type="AlphaFoldDB" id="A0A1L7X4G5"/>
<dbReference type="SUPFAM" id="SSF49785">
    <property type="entry name" value="Galactose-binding domain-like"/>
    <property type="match status" value="1"/>
</dbReference>
<comment type="similarity">
    <text evidence="2">Belongs to the glycosyl hydrolase 2 family.</text>
</comment>
<dbReference type="InterPro" id="IPR004199">
    <property type="entry name" value="B-gal_small/dom_5"/>
</dbReference>
<feature type="domain" description="Beta galactosidase small chain/" evidence="8">
    <location>
        <begin position="796"/>
        <end position="1071"/>
    </location>
</feature>
<dbReference type="InterPro" id="IPR006102">
    <property type="entry name" value="Ig-like_GH2"/>
</dbReference>
<organism evidence="9 10">
    <name type="scientific">Phialocephala subalpina</name>
    <dbReference type="NCBI Taxonomy" id="576137"/>
    <lineage>
        <taxon>Eukaryota</taxon>
        <taxon>Fungi</taxon>
        <taxon>Dikarya</taxon>
        <taxon>Ascomycota</taxon>
        <taxon>Pezizomycotina</taxon>
        <taxon>Leotiomycetes</taxon>
        <taxon>Helotiales</taxon>
        <taxon>Mollisiaceae</taxon>
        <taxon>Phialocephala</taxon>
        <taxon>Phialocephala fortinii species complex</taxon>
    </lineage>
</organism>
<comment type="catalytic activity">
    <reaction evidence="1">
        <text>Hydrolysis of terminal non-reducing beta-D-galactose residues in beta-D-galactosides.</text>
        <dbReference type="EC" id="3.2.1.23"/>
    </reaction>
</comment>
<dbReference type="InterPro" id="IPR006101">
    <property type="entry name" value="Glyco_hydro_2"/>
</dbReference>
<evidence type="ECO:0000256" key="7">
    <source>
        <dbReference type="SAM" id="MobiDB-lite"/>
    </source>
</evidence>
<dbReference type="Gene3D" id="3.20.20.80">
    <property type="entry name" value="Glycosidases"/>
    <property type="match status" value="1"/>
</dbReference>
<dbReference type="PANTHER" id="PTHR46323">
    <property type="entry name" value="BETA-GALACTOSIDASE"/>
    <property type="match status" value="1"/>
</dbReference>
<dbReference type="InterPro" id="IPR036156">
    <property type="entry name" value="Beta-gal/glucu_dom_sf"/>
</dbReference>
<dbReference type="Gene3D" id="2.60.120.260">
    <property type="entry name" value="Galactose-binding domain-like"/>
    <property type="match status" value="1"/>
</dbReference>
<dbReference type="STRING" id="576137.A0A1L7X4G5"/>
<dbReference type="OrthoDB" id="408320at2759"/>
<dbReference type="GO" id="GO:0004565">
    <property type="term" value="F:beta-galactosidase activity"/>
    <property type="evidence" value="ECO:0007669"/>
    <property type="project" value="UniProtKB-EC"/>
</dbReference>
<dbReference type="InterPro" id="IPR008979">
    <property type="entry name" value="Galactose-bd-like_sf"/>
</dbReference>
<accession>A0A1L7X4G5</accession>
<dbReference type="InterPro" id="IPR023232">
    <property type="entry name" value="Glyco_hydro_2_AS"/>
</dbReference>
<evidence type="ECO:0000256" key="4">
    <source>
        <dbReference type="ARBA" id="ARBA00022801"/>
    </source>
</evidence>
<dbReference type="InterPro" id="IPR006103">
    <property type="entry name" value="Glyco_hydro_2_cat"/>
</dbReference>
<dbReference type="InterPro" id="IPR011013">
    <property type="entry name" value="Gal_mutarotase_sf_dom"/>
</dbReference>
<protein>
    <recommendedName>
        <fullName evidence="3">beta-galactosidase</fullName>
        <ecNumber evidence="3">3.2.1.23</ecNumber>
    </recommendedName>
    <alternativeName>
        <fullName evidence="6">Lactase</fullName>
    </alternativeName>
</protein>
<sequence length="1071" mass="122158">MQDHRRDEGQSETSSIDSNGFVHISPQEPILSHHIRSESKEVKMTETHTFPKELPDWSNLEVLHRNTLPPRATFFLYNSPEEALTRDVSKSKTLSLSGTWEFSLAKSPFDVPEDFYNPEYNTTEWGKIEVPGMWQLQGYGKGPHYTNMIYPFPIDPPHVPYDDNETGCYKRTFTVPEAFQDHQLRLRFEGVDSSFHVWVNGKEVGYSQGSRNPSEFDISPFVKEKGENVLAVQVYQFCDGSYIEDQDQWWLSGIFRDVNLLALPKVHFQDFHIQTHLDPKYEDATLSVEVDLNTKADVSLKLLDATGKLVATASQTADSSTTFKLPVDAPHKWTAETPYLYKLVLSTSDCAVHQRIGFRVSELKDGIFLVNGKPVKFRGTNRHEHHPDHGRAVPYEFLLKDLLLMKTHNLNAVRTSHQLNDPRLYDLADELGLWIMDECDLECHGFGEVDEIDIPPQFHHLPDFEKADKRSKDRNPARWASDNPAWKEAYLDRARQAVYRDKNHPSVIMWSLGNESFYGQNHQHMYDLMHAYDPTRLIHYEGDYEAKTADIYSRMYASVEYITDFATQTEKWDKPLVMCEYVHAMGNGPGNIREYIETFYKYPRLMGGFVWEWANHGLRTKTPDGVEYYGYGGDFKDEPNDGHFVLDGVLFSDHSPNPGLLEYGKAIEPVQVLGGSKDKVKIISRYDHTTLDHLKCTWSLVGDGFKKAGKEVKIPGGVQPSQVIELDIEGVSELTSEETYLELSFTLREDTNWAKAGHEVAFGQVFLVPAPKLEVIKSLRSPTAPKYKQITPQVLSISSSSGVQWQFNIVHGSLTSWKRPGGEELIHTPPVLDLFRAVTDNDHPHFGDIWRTTFLDKTKCHVRSVSWSNTPDAVVVVVNTRIAPPVLEWSVDSVFTYTFTSEHLSIKVKGTPQGFTLPKTFARLGLTLSLNDIDSATWFGRGPGESYRDKKLSQKIGTYTSSIDDLYTNYEFPQESGNRTDTRWVHFQGKHGGLKAYFGDLEEASFTALHYSTRDIDDAKHPYDLIDKKKKETIVRLDWAHHGIGTGSCGPFTLPEYALESKEFEYEVLLE</sequence>
<dbReference type="Pfam" id="PF02836">
    <property type="entry name" value="Glyco_hydro_2_C"/>
    <property type="match status" value="1"/>
</dbReference>
<dbReference type="Proteomes" id="UP000184330">
    <property type="component" value="Unassembled WGS sequence"/>
</dbReference>
<evidence type="ECO:0000313" key="9">
    <source>
        <dbReference type="EMBL" id="CZR59913.1"/>
    </source>
</evidence>
<dbReference type="Pfam" id="PF00703">
    <property type="entry name" value="Glyco_hydro_2"/>
    <property type="match status" value="1"/>
</dbReference>
<feature type="region of interest" description="Disordered" evidence="7">
    <location>
        <begin position="1"/>
        <end position="23"/>
    </location>
</feature>
<dbReference type="GO" id="GO:0005990">
    <property type="term" value="P:lactose catabolic process"/>
    <property type="evidence" value="ECO:0007669"/>
    <property type="project" value="TreeGrafter"/>
</dbReference>
<dbReference type="InterPro" id="IPR014718">
    <property type="entry name" value="GH-type_carb-bd"/>
</dbReference>
<dbReference type="SMART" id="SM01038">
    <property type="entry name" value="Bgal_small_N"/>
    <property type="match status" value="1"/>
</dbReference>
<dbReference type="InterPro" id="IPR006104">
    <property type="entry name" value="Glyco_hydro_2_N"/>
</dbReference>
<evidence type="ECO:0000259" key="8">
    <source>
        <dbReference type="SMART" id="SM01038"/>
    </source>
</evidence>
<dbReference type="InterPro" id="IPR032312">
    <property type="entry name" value="LacZ_4"/>
</dbReference>
<dbReference type="PROSITE" id="PS00608">
    <property type="entry name" value="GLYCOSYL_HYDROL_F2_2"/>
    <property type="match status" value="1"/>
</dbReference>
<dbReference type="Pfam" id="PF16353">
    <property type="entry name" value="LacZ_4"/>
    <property type="match status" value="1"/>
</dbReference>
<evidence type="ECO:0000256" key="2">
    <source>
        <dbReference type="ARBA" id="ARBA00007401"/>
    </source>
</evidence>
<dbReference type="PRINTS" id="PR00132">
    <property type="entry name" value="GLHYDRLASE2"/>
</dbReference>
<gene>
    <name evidence="9" type="ORF">PAC_09808</name>
</gene>
<dbReference type="Gene3D" id="2.70.98.10">
    <property type="match status" value="1"/>
</dbReference>
<name>A0A1L7X4G5_9HELO</name>
<dbReference type="SUPFAM" id="SSF49303">
    <property type="entry name" value="beta-Galactosidase/glucuronidase domain"/>
    <property type="match status" value="2"/>
</dbReference>
<dbReference type="Gene3D" id="2.60.40.10">
    <property type="entry name" value="Immunoglobulins"/>
    <property type="match status" value="2"/>
</dbReference>
<evidence type="ECO:0000256" key="3">
    <source>
        <dbReference type="ARBA" id="ARBA00012756"/>
    </source>
</evidence>
<keyword evidence="5" id="KW-0326">Glycosidase</keyword>
<dbReference type="InterPro" id="IPR050347">
    <property type="entry name" value="Bact_Beta-galactosidase"/>
</dbReference>
<keyword evidence="4" id="KW-0378">Hydrolase</keyword>
<dbReference type="EC" id="3.2.1.23" evidence="3"/>
<proteinExistence type="inferred from homology"/>
<evidence type="ECO:0000256" key="6">
    <source>
        <dbReference type="ARBA" id="ARBA00032230"/>
    </source>
</evidence>
<evidence type="ECO:0000256" key="1">
    <source>
        <dbReference type="ARBA" id="ARBA00001412"/>
    </source>
</evidence>
<dbReference type="Pfam" id="PF02929">
    <property type="entry name" value="Bgal_small_N"/>
    <property type="match status" value="1"/>
</dbReference>
<reference evidence="9 10" key="1">
    <citation type="submission" date="2016-03" db="EMBL/GenBank/DDBJ databases">
        <authorList>
            <person name="Ploux O."/>
        </authorList>
    </citation>
    <scope>NUCLEOTIDE SEQUENCE [LARGE SCALE GENOMIC DNA]</scope>
    <source>
        <strain evidence="9 10">UAMH 11012</strain>
    </source>
</reference>
<dbReference type="PANTHER" id="PTHR46323:SF2">
    <property type="entry name" value="BETA-GALACTOSIDASE"/>
    <property type="match status" value="1"/>
</dbReference>
<dbReference type="Pfam" id="PF02837">
    <property type="entry name" value="Glyco_hydro_2_N"/>
    <property type="match status" value="1"/>
</dbReference>
<dbReference type="SUPFAM" id="SSF74650">
    <property type="entry name" value="Galactose mutarotase-like"/>
    <property type="match status" value="1"/>
</dbReference>
<evidence type="ECO:0000256" key="5">
    <source>
        <dbReference type="ARBA" id="ARBA00023295"/>
    </source>
</evidence>
<dbReference type="GO" id="GO:0030246">
    <property type="term" value="F:carbohydrate binding"/>
    <property type="evidence" value="ECO:0007669"/>
    <property type="project" value="InterPro"/>
</dbReference>
<dbReference type="InterPro" id="IPR013783">
    <property type="entry name" value="Ig-like_fold"/>
</dbReference>
<dbReference type="FunFam" id="3.20.20.80:FF:000018">
    <property type="entry name" value="Beta-galactosidase"/>
    <property type="match status" value="1"/>
</dbReference>
<dbReference type="InterPro" id="IPR017853">
    <property type="entry name" value="GH"/>
</dbReference>
<keyword evidence="10" id="KW-1185">Reference proteome</keyword>
<evidence type="ECO:0000313" key="10">
    <source>
        <dbReference type="Proteomes" id="UP000184330"/>
    </source>
</evidence>
<dbReference type="EMBL" id="FJOG01000015">
    <property type="protein sequence ID" value="CZR59913.1"/>
    <property type="molecule type" value="Genomic_DNA"/>
</dbReference>
<dbReference type="SUPFAM" id="SSF51445">
    <property type="entry name" value="(Trans)glycosidases"/>
    <property type="match status" value="1"/>
</dbReference>
<dbReference type="GO" id="GO:0009341">
    <property type="term" value="C:beta-galactosidase complex"/>
    <property type="evidence" value="ECO:0007669"/>
    <property type="project" value="InterPro"/>
</dbReference>